<gene>
    <name evidence="2" type="ORF">Mal52_11300</name>
</gene>
<dbReference type="InterPro" id="IPR013022">
    <property type="entry name" value="Xyl_isomerase-like_TIM-brl"/>
</dbReference>
<evidence type="ECO:0000313" key="3">
    <source>
        <dbReference type="Proteomes" id="UP000319383"/>
    </source>
</evidence>
<proteinExistence type="predicted"/>
<dbReference type="AlphaFoldDB" id="A0A517ZJQ0"/>
<dbReference type="EMBL" id="CP036276">
    <property type="protein sequence ID" value="QDU42663.1"/>
    <property type="molecule type" value="Genomic_DNA"/>
</dbReference>
<dbReference type="PANTHER" id="PTHR12110:SF53">
    <property type="entry name" value="BLR5974 PROTEIN"/>
    <property type="match status" value="1"/>
</dbReference>
<accession>A0A517ZJQ0</accession>
<dbReference type="GO" id="GO:0016853">
    <property type="term" value="F:isomerase activity"/>
    <property type="evidence" value="ECO:0007669"/>
    <property type="project" value="UniProtKB-KW"/>
</dbReference>
<reference evidence="2 3" key="1">
    <citation type="submission" date="2019-02" db="EMBL/GenBank/DDBJ databases">
        <title>Deep-cultivation of Planctomycetes and their phenomic and genomic characterization uncovers novel biology.</title>
        <authorList>
            <person name="Wiegand S."/>
            <person name="Jogler M."/>
            <person name="Boedeker C."/>
            <person name="Pinto D."/>
            <person name="Vollmers J."/>
            <person name="Rivas-Marin E."/>
            <person name="Kohn T."/>
            <person name="Peeters S.H."/>
            <person name="Heuer A."/>
            <person name="Rast P."/>
            <person name="Oberbeckmann S."/>
            <person name="Bunk B."/>
            <person name="Jeske O."/>
            <person name="Meyerdierks A."/>
            <person name="Storesund J.E."/>
            <person name="Kallscheuer N."/>
            <person name="Luecker S."/>
            <person name="Lage O.M."/>
            <person name="Pohl T."/>
            <person name="Merkel B.J."/>
            <person name="Hornburger P."/>
            <person name="Mueller R.-W."/>
            <person name="Bruemmer F."/>
            <person name="Labrenz M."/>
            <person name="Spormann A.M."/>
            <person name="Op den Camp H."/>
            <person name="Overmann J."/>
            <person name="Amann R."/>
            <person name="Jetten M.S.M."/>
            <person name="Mascher T."/>
            <person name="Medema M.H."/>
            <person name="Devos D.P."/>
            <person name="Kaster A.-K."/>
            <person name="Ovreas L."/>
            <person name="Rohde M."/>
            <person name="Galperin M.Y."/>
            <person name="Jogler C."/>
        </authorList>
    </citation>
    <scope>NUCLEOTIDE SEQUENCE [LARGE SCALE GENOMIC DNA]</scope>
    <source>
        <strain evidence="2 3">Mal52</strain>
    </source>
</reference>
<keyword evidence="2" id="KW-0413">Isomerase</keyword>
<organism evidence="2 3">
    <name type="scientific">Symmachiella dynata</name>
    <dbReference type="NCBI Taxonomy" id="2527995"/>
    <lineage>
        <taxon>Bacteria</taxon>
        <taxon>Pseudomonadati</taxon>
        <taxon>Planctomycetota</taxon>
        <taxon>Planctomycetia</taxon>
        <taxon>Planctomycetales</taxon>
        <taxon>Planctomycetaceae</taxon>
        <taxon>Symmachiella</taxon>
    </lineage>
</organism>
<dbReference type="Proteomes" id="UP000319383">
    <property type="component" value="Chromosome"/>
</dbReference>
<evidence type="ECO:0000313" key="2">
    <source>
        <dbReference type="EMBL" id="QDU42663.1"/>
    </source>
</evidence>
<keyword evidence="3" id="KW-1185">Reference proteome</keyword>
<sequence>MKIAFSTLGTPQWSWEQLLERGKAYGYSGVEIRLLEGETDLLARAEFQPEQLPVRRAELAAAEFQVCGLASSVRFDDPDPAQREQQLEIGRAYIDLAAALGAEFVRVFGDTLPPVEDEAGRATVIAQVAAGITALADYGIEQKVQVLIETHGDFSDSHAMQAMMEQVESDNAGVLWDTHHPWRFYEEPLSETFARLKPWVRHTHWKDSVVRPEAVSDAETDAAAQAAHALMSGHRHADYVLFGGGGFPALNAMQLLQWSAYDGWYSLEWEKAWHPEIEDPEIALPLFPDKIRLLASQCRS</sequence>
<evidence type="ECO:0000259" key="1">
    <source>
        <dbReference type="Pfam" id="PF01261"/>
    </source>
</evidence>
<dbReference type="KEGG" id="sdyn:Mal52_11300"/>
<dbReference type="InterPro" id="IPR036237">
    <property type="entry name" value="Xyl_isomerase-like_sf"/>
</dbReference>
<dbReference type="RefSeq" id="WP_145374681.1">
    <property type="nucleotide sequence ID" value="NZ_CP036276.1"/>
</dbReference>
<dbReference type="PANTHER" id="PTHR12110">
    <property type="entry name" value="HYDROXYPYRUVATE ISOMERASE"/>
    <property type="match status" value="1"/>
</dbReference>
<dbReference type="InterPro" id="IPR050312">
    <property type="entry name" value="IolE/XylAMocC-like"/>
</dbReference>
<dbReference type="Pfam" id="PF01261">
    <property type="entry name" value="AP_endonuc_2"/>
    <property type="match status" value="1"/>
</dbReference>
<dbReference type="SUPFAM" id="SSF51658">
    <property type="entry name" value="Xylose isomerase-like"/>
    <property type="match status" value="1"/>
</dbReference>
<name>A0A517ZJQ0_9PLAN</name>
<protein>
    <submittedName>
        <fullName evidence="2">Xylose isomerase-like TIM barrel</fullName>
    </submittedName>
</protein>
<dbReference type="Gene3D" id="3.20.20.150">
    <property type="entry name" value="Divalent-metal-dependent TIM barrel enzymes"/>
    <property type="match status" value="1"/>
</dbReference>
<feature type="domain" description="Xylose isomerase-like TIM barrel" evidence="1">
    <location>
        <begin position="21"/>
        <end position="273"/>
    </location>
</feature>